<dbReference type="AlphaFoldDB" id="A0A933W2T6"/>
<organism evidence="1 2">
    <name type="scientific">Rhodopseudomonas palustris</name>
    <dbReference type="NCBI Taxonomy" id="1076"/>
    <lineage>
        <taxon>Bacteria</taxon>
        <taxon>Pseudomonadati</taxon>
        <taxon>Pseudomonadota</taxon>
        <taxon>Alphaproteobacteria</taxon>
        <taxon>Hyphomicrobiales</taxon>
        <taxon>Nitrobacteraceae</taxon>
        <taxon>Rhodopseudomonas</taxon>
    </lineage>
</organism>
<sequence length="256" mass="26749">MRIGSAVSAQSDLAALRILSRSTSSPGRPDRTAAADVFGGKAGSSSTLTTYSAKGTLSQGSGPEALIKAMAQSPTFANAARGVVDDQVRALVRDGKIATLPPPKDFDPSKLSAAEQNIYHVVEGLQSLYDFQPKTLDDALASHVKTVIDSYPDAIARMKDGLASGSLPESDGWKNVIAGYEAELEAAQQGRMTISGIDDPNLVQTTNVFDVRFDGIGWSGSGTKTTANIPALQQLTGTKNVLPGGGPYTGSYVISW</sequence>
<dbReference type="Proteomes" id="UP000782519">
    <property type="component" value="Unassembled WGS sequence"/>
</dbReference>
<dbReference type="EMBL" id="JACRJB010000052">
    <property type="protein sequence ID" value="MBI5131405.1"/>
    <property type="molecule type" value="Genomic_DNA"/>
</dbReference>
<evidence type="ECO:0000313" key="2">
    <source>
        <dbReference type="Proteomes" id="UP000782519"/>
    </source>
</evidence>
<gene>
    <name evidence="1" type="ORF">HZA66_18360</name>
</gene>
<proteinExistence type="predicted"/>
<evidence type="ECO:0000313" key="1">
    <source>
        <dbReference type="EMBL" id="MBI5131405.1"/>
    </source>
</evidence>
<comment type="caution">
    <text evidence="1">The sequence shown here is derived from an EMBL/GenBank/DDBJ whole genome shotgun (WGS) entry which is preliminary data.</text>
</comment>
<reference evidence="1" key="1">
    <citation type="submission" date="2020-07" db="EMBL/GenBank/DDBJ databases">
        <title>Huge and variable diversity of episymbiotic CPR bacteria and DPANN archaea in groundwater ecosystems.</title>
        <authorList>
            <person name="He C.Y."/>
            <person name="Keren R."/>
            <person name="Whittaker M."/>
            <person name="Farag I.F."/>
            <person name="Doudna J."/>
            <person name="Cate J.H.D."/>
            <person name="Banfield J.F."/>
        </authorList>
    </citation>
    <scope>NUCLEOTIDE SEQUENCE</scope>
    <source>
        <strain evidence="1">NC_groundwater_1818_Pr3_B-0.1um_66_35</strain>
    </source>
</reference>
<protein>
    <submittedName>
        <fullName evidence="1">Uncharacterized protein</fullName>
    </submittedName>
</protein>
<name>A0A933W2T6_RHOPL</name>
<accession>A0A933W2T6</accession>